<protein>
    <recommendedName>
        <fullName evidence="4">Peptidase S7 domain-containing protein</fullName>
    </recommendedName>
</protein>
<dbReference type="AlphaFoldDB" id="A0A0G2IXE6"/>
<feature type="region of interest" description="Disordered" evidence="1">
    <location>
        <begin position="15"/>
        <end position="44"/>
    </location>
</feature>
<reference evidence="3" key="1">
    <citation type="journal article" date="2015" name="PLoS Genet.">
        <title>The dynamic genome and transcriptome of the human fungal pathogen Blastomyces and close relative Emmonsia.</title>
        <authorList>
            <person name="Munoz J.F."/>
            <person name="Gauthier G.M."/>
            <person name="Desjardins C.A."/>
            <person name="Gallo J.E."/>
            <person name="Holder J."/>
            <person name="Sullivan T.D."/>
            <person name="Marty A.J."/>
            <person name="Carmen J.C."/>
            <person name="Chen Z."/>
            <person name="Ding L."/>
            <person name="Gujja S."/>
            <person name="Magrini V."/>
            <person name="Misas E."/>
            <person name="Mitreva M."/>
            <person name="Priest M."/>
            <person name="Saif S."/>
            <person name="Whiston E.A."/>
            <person name="Young S."/>
            <person name="Zeng Q."/>
            <person name="Goldman W.E."/>
            <person name="Mardis E.R."/>
            <person name="Taylor J.W."/>
            <person name="McEwen J.G."/>
            <person name="Clay O.K."/>
            <person name="Klein B.S."/>
            <person name="Cuomo C.A."/>
        </authorList>
    </citation>
    <scope>NUCLEOTIDE SEQUENCE [LARGE SCALE GENOMIC DNA]</scope>
    <source>
        <strain evidence="3">UAMH 3008</strain>
    </source>
</reference>
<comment type="caution">
    <text evidence="2">The sequence shown here is derived from an EMBL/GenBank/DDBJ whole genome shotgun (WGS) entry which is preliminary data.</text>
</comment>
<dbReference type="VEuPathDB" id="FungiDB:EMCG_05486"/>
<dbReference type="Proteomes" id="UP000034164">
    <property type="component" value="Unassembled WGS sequence"/>
</dbReference>
<accession>A0A0G2IXE6</accession>
<sequence>MATVTSSRRAMNRCAEDCYASPAPKRQKRSSGSSTDSDETTNGIRVEDFRVGGPYLCALPAMNFTISQQHPAFTRWGSQFERDILHLLDRHSVHWKSLNLVDRRSARYDDSGKTETVIVSATRTEQDSSWLDACLGIRAFFQSHGLPALNIEIIDERASREKYTFPVFEDDKIYSKWHDISTRISELIGMEGWLALECFRRGTNPDREKNPPTIILTIPMDSPKSWKVERDWITSLLDAEGLEEVAVEVLRSYVWRATDVDLTSVVLPDHAWEQKAQLGLSIGLHGSDFSGSTLGGFLQLLHPSTKQWSTFGVTCYHSIEQEQGENDYSELSKEAKEWREKGMSVNQAKAANILIDQPALKDHLERMNMIKRREAEWMESSLRKRIKDAMTNDELIIPSDEASYKRTEAAINKSLAIKDKAEKFFATGNALLGRVFAGSGYRTTPNIGRRQLDWALIQVVTPRIGSNNVPPVGSYEDEDGLGVFSGQLMSQPPKKKIPHDSSLYKIGRRTNFTAGRYQALRSVHLQPWKADEQGKKIMVVTEEEAVAPKNGLRFSAEGDSGSFIFDEETKFVGLLFAGNMDTGVSYFTPSTILFEDIKAMTGALDVRVPLS</sequence>
<name>A0A0G2IXE6_9EURO</name>
<evidence type="ECO:0000313" key="3">
    <source>
        <dbReference type="Proteomes" id="UP000034164"/>
    </source>
</evidence>
<dbReference type="EMBL" id="LCZI01001708">
    <property type="protein sequence ID" value="KKZ58590.1"/>
    <property type="molecule type" value="Genomic_DNA"/>
</dbReference>
<organism evidence="2 3">
    <name type="scientific">[Emmonsia] crescens</name>
    <dbReference type="NCBI Taxonomy" id="73230"/>
    <lineage>
        <taxon>Eukaryota</taxon>
        <taxon>Fungi</taxon>
        <taxon>Dikarya</taxon>
        <taxon>Ascomycota</taxon>
        <taxon>Pezizomycotina</taxon>
        <taxon>Eurotiomycetes</taxon>
        <taxon>Eurotiomycetidae</taxon>
        <taxon>Onygenales</taxon>
        <taxon>Ajellomycetaceae</taxon>
        <taxon>Emergomyces</taxon>
    </lineage>
</organism>
<evidence type="ECO:0008006" key="4">
    <source>
        <dbReference type="Google" id="ProtNLM"/>
    </source>
</evidence>
<evidence type="ECO:0000313" key="2">
    <source>
        <dbReference type="EMBL" id="KKZ58590.1"/>
    </source>
</evidence>
<gene>
    <name evidence="2" type="ORF">EMCG_05486</name>
</gene>
<proteinExistence type="predicted"/>
<dbReference type="OrthoDB" id="5424209at2759"/>
<evidence type="ECO:0000256" key="1">
    <source>
        <dbReference type="SAM" id="MobiDB-lite"/>
    </source>
</evidence>